<keyword evidence="8" id="KW-1185">Reference proteome</keyword>
<feature type="transmembrane region" description="Helical" evidence="6">
    <location>
        <begin position="185"/>
        <end position="203"/>
    </location>
</feature>
<dbReference type="InterPro" id="IPR038730">
    <property type="entry name" value="HyfE-like"/>
</dbReference>
<dbReference type="Proteomes" id="UP000266313">
    <property type="component" value="Chromosome"/>
</dbReference>
<feature type="transmembrane region" description="Helical" evidence="6">
    <location>
        <begin position="129"/>
        <end position="149"/>
    </location>
</feature>
<feature type="transmembrane region" description="Helical" evidence="6">
    <location>
        <begin position="36"/>
        <end position="57"/>
    </location>
</feature>
<keyword evidence="5 6" id="KW-0472">Membrane</keyword>
<dbReference type="EMBL" id="AP017928">
    <property type="protein sequence ID" value="BBA32671.1"/>
    <property type="molecule type" value="Genomic_DNA"/>
</dbReference>
<dbReference type="AlphaFoldDB" id="A0A250KNY4"/>
<dbReference type="OrthoDB" id="5298295at2"/>
<evidence type="ECO:0000256" key="3">
    <source>
        <dbReference type="ARBA" id="ARBA00022692"/>
    </source>
</evidence>
<gene>
    <name evidence="7" type="ORF">sS8_0706</name>
</gene>
<evidence type="ECO:0000256" key="2">
    <source>
        <dbReference type="ARBA" id="ARBA00022475"/>
    </source>
</evidence>
<proteinExistence type="predicted"/>
<keyword evidence="2" id="KW-1003">Cell membrane</keyword>
<dbReference type="KEGG" id="mmai:sS8_0706"/>
<sequence length="226" mass="24400">MAFSGLSLYSQAVLLLAGLIALTSFLMLGQSRLVRLVLVFALQGILLAATTAMVAGALDFPHLYVSAGLSFLLKGILIPVMLHRLIHRLGLHRELDTIRHPARVMMGGAFLMVFSYYVSLPVVAHSPLVTLNAIAVSLAVVLLGMLLMITRRQAVAHVVGFMSIENGLFFAAVVSTYGMPMVVELGVAADVLVAAVVFGVFFFQIRESIDSLDVDRLSKLSETDRT</sequence>
<keyword evidence="3 6" id="KW-0812">Transmembrane</keyword>
<comment type="subcellular location">
    <subcellularLocation>
        <location evidence="1">Cell membrane</location>
        <topology evidence="1">Multi-pass membrane protein</topology>
    </subcellularLocation>
</comment>
<dbReference type="RefSeq" id="WP_119628422.1">
    <property type="nucleotide sequence ID" value="NZ_AP017928.1"/>
</dbReference>
<feature type="transmembrane region" description="Helical" evidence="6">
    <location>
        <begin position="6"/>
        <end position="29"/>
    </location>
</feature>
<evidence type="ECO:0000256" key="1">
    <source>
        <dbReference type="ARBA" id="ARBA00004651"/>
    </source>
</evidence>
<protein>
    <submittedName>
        <fullName evidence="7">Hydrogenase subunit</fullName>
    </submittedName>
</protein>
<evidence type="ECO:0000256" key="6">
    <source>
        <dbReference type="SAM" id="Phobius"/>
    </source>
</evidence>
<accession>A0A250KNY4</accession>
<keyword evidence="4 6" id="KW-1133">Transmembrane helix</keyword>
<dbReference type="PANTHER" id="PTHR38601">
    <property type="entry name" value="HYDROGENASE-4 COMPONENT E"/>
    <property type="match status" value="1"/>
</dbReference>
<feature type="transmembrane region" description="Helical" evidence="6">
    <location>
        <begin position="156"/>
        <end position="179"/>
    </location>
</feature>
<evidence type="ECO:0000313" key="7">
    <source>
        <dbReference type="EMBL" id="BBA32671.1"/>
    </source>
</evidence>
<evidence type="ECO:0000313" key="8">
    <source>
        <dbReference type="Proteomes" id="UP000266313"/>
    </source>
</evidence>
<reference evidence="7 8" key="1">
    <citation type="submission" date="2016-12" db="EMBL/GenBank/DDBJ databases">
        <title>Genome sequencing of Methylocaldum marinum.</title>
        <authorList>
            <person name="Takeuchi M."/>
            <person name="Kamagata Y."/>
            <person name="Hiraoka S."/>
            <person name="Oshima K."/>
            <person name="Hattori M."/>
            <person name="Iwasaki W."/>
        </authorList>
    </citation>
    <scope>NUCLEOTIDE SEQUENCE [LARGE SCALE GENOMIC DNA]</scope>
    <source>
        <strain evidence="7 8">S8</strain>
    </source>
</reference>
<evidence type="ECO:0000256" key="4">
    <source>
        <dbReference type="ARBA" id="ARBA00022989"/>
    </source>
</evidence>
<name>A0A250KNY4_9GAMM</name>
<dbReference type="GO" id="GO:0005886">
    <property type="term" value="C:plasma membrane"/>
    <property type="evidence" value="ECO:0007669"/>
    <property type="project" value="UniProtKB-SubCell"/>
</dbReference>
<feature type="transmembrane region" description="Helical" evidence="6">
    <location>
        <begin position="104"/>
        <end position="123"/>
    </location>
</feature>
<dbReference type="PANTHER" id="PTHR38601:SF1">
    <property type="entry name" value="HYDROGENASE-4 COMPONENT E"/>
    <property type="match status" value="1"/>
</dbReference>
<evidence type="ECO:0000256" key="5">
    <source>
        <dbReference type="ARBA" id="ARBA00023136"/>
    </source>
</evidence>
<organism evidence="7 8">
    <name type="scientific">Methylocaldum marinum</name>
    <dbReference type="NCBI Taxonomy" id="1432792"/>
    <lineage>
        <taxon>Bacteria</taxon>
        <taxon>Pseudomonadati</taxon>
        <taxon>Pseudomonadota</taxon>
        <taxon>Gammaproteobacteria</taxon>
        <taxon>Methylococcales</taxon>
        <taxon>Methylococcaceae</taxon>
        <taxon>Methylocaldum</taxon>
    </lineage>
</organism>
<feature type="transmembrane region" description="Helical" evidence="6">
    <location>
        <begin position="63"/>
        <end position="83"/>
    </location>
</feature>